<dbReference type="Proteomes" id="UP000253868">
    <property type="component" value="Chromosome"/>
</dbReference>
<sequence length="68" mass="7341">MVMRASVSAGSVAVARISGSSPSVSRSHRSGLVRESRAEEGALLMLEWTKEGMAAHGWFMEETLFEEG</sequence>
<reference evidence="3" key="1">
    <citation type="submission" date="2018-07" db="EMBL/GenBank/DDBJ databases">
        <authorList>
            <person name="Zhao J."/>
        </authorList>
    </citation>
    <scope>NUCLEOTIDE SEQUENCE [LARGE SCALE GENOMIC DNA]</scope>
    <source>
        <strain evidence="3">GSSD-12</strain>
    </source>
</reference>
<evidence type="ECO:0000256" key="1">
    <source>
        <dbReference type="SAM" id="MobiDB-lite"/>
    </source>
</evidence>
<dbReference type="KEGG" id="spad:DVK44_15720"/>
<dbReference type="EMBL" id="CP031194">
    <property type="protein sequence ID" value="AXG78909.1"/>
    <property type="molecule type" value="Genomic_DNA"/>
</dbReference>
<name>A0A345HQD5_9ACTN</name>
<feature type="region of interest" description="Disordered" evidence="1">
    <location>
        <begin position="16"/>
        <end position="35"/>
    </location>
</feature>
<gene>
    <name evidence="2" type="ORF">DVK44_15720</name>
</gene>
<evidence type="ECO:0000313" key="2">
    <source>
        <dbReference type="EMBL" id="AXG78909.1"/>
    </source>
</evidence>
<evidence type="ECO:0000313" key="3">
    <source>
        <dbReference type="Proteomes" id="UP000253868"/>
    </source>
</evidence>
<organism evidence="2 3">
    <name type="scientific">Streptomyces paludis</name>
    <dbReference type="NCBI Taxonomy" id="2282738"/>
    <lineage>
        <taxon>Bacteria</taxon>
        <taxon>Bacillati</taxon>
        <taxon>Actinomycetota</taxon>
        <taxon>Actinomycetes</taxon>
        <taxon>Kitasatosporales</taxon>
        <taxon>Streptomycetaceae</taxon>
        <taxon>Streptomyces</taxon>
    </lineage>
</organism>
<keyword evidence="3" id="KW-1185">Reference proteome</keyword>
<accession>A0A345HQD5</accession>
<proteinExistence type="predicted"/>
<feature type="compositionally biased region" description="Low complexity" evidence="1">
    <location>
        <begin position="16"/>
        <end position="25"/>
    </location>
</feature>
<dbReference type="AlphaFoldDB" id="A0A345HQD5"/>
<protein>
    <submittedName>
        <fullName evidence="2">Uncharacterized protein</fullName>
    </submittedName>
</protein>